<dbReference type="EMBL" id="BAABGA010000082">
    <property type="protein sequence ID" value="GAA4466892.1"/>
    <property type="molecule type" value="Genomic_DNA"/>
</dbReference>
<sequence>MLGEYHVGRCTRNCHSLHRPLREGEWYYSVVMESGDDYVRRDFSAESWKGPPEDAIGWWKNRMPTASEKKLVLAPPEVLIDLLRQMGNFPDKAKTRYLLAIMLMRKRLVRPWEGTADDSLEEGAMRLEVLADQSTIDVMPCEINRAESDSIRDELNDLLYCEADVVSADDETSTR</sequence>
<reference evidence="2" key="1">
    <citation type="journal article" date="2019" name="Int. J. Syst. Evol. Microbiol.">
        <title>The Global Catalogue of Microorganisms (GCM) 10K type strain sequencing project: providing services to taxonomists for standard genome sequencing and annotation.</title>
        <authorList>
            <consortium name="The Broad Institute Genomics Platform"/>
            <consortium name="The Broad Institute Genome Sequencing Center for Infectious Disease"/>
            <person name="Wu L."/>
            <person name="Ma J."/>
        </authorList>
    </citation>
    <scope>NUCLEOTIDE SEQUENCE [LARGE SCALE GENOMIC DNA]</scope>
    <source>
        <strain evidence="2">JCM 17759</strain>
    </source>
</reference>
<organism evidence="1 2">
    <name type="scientific">Novipirellula rosea</name>
    <dbReference type="NCBI Taxonomy" id="1031540"/>
    <lineage>
        <taxon>Bacteria</taxon>
        <taxon>Pseudomonadati</taxon>
        <taxon>Planctomycetota</taxon>
        <taxon>Planctomycetia</taxon>
        <taxon>Pirellulales</taxon>
        <taxon>Pirellulaceae</taxon>
        <taxon>Novipirellula</taxon>
    </lineage>
</organism>
<keyword evidence="2" id="KW-1185">Reference proteome</keyword>
<name>A0ABP8NIE3_9BACT</name>
<evidence type="ECO:0000313" key="2">
    <source>
        <dbReference type="Proteomes" id="UP001500840"/>
    </source>
</evidence>
<dbReference type="Proteomes" id="UP001500840">
    <property type="component" value="Unassembled WGS sequence"/>
</dbReference>
<comment type="caution">
    <text evidence="1">The sequence shown here is derived from an EMBL/GenBank/DDBJ whole genome shotgun (WGS) entry which is preliminary data.</text>
</comment>
<dbReference type="RefSeq" id="WP_339937650.1">
    <property type="nucleotide sequence ID" value="NZ_BAABGA010000082.1"/>
</dbReference>
<protein>
    <submittedName>
        <fullName evidence="1">Uncharacterized protein</fullName>
    </submittedName>
</protein>
<proteinExistence type="predicted"/>
<evidence type="ECO:0000313" key="1">
    <source>
        <dbReference type="EMBL" id="GAA4466892.1"/>
    </source>
</evidence>
<accession>A0ABP8NIE3</accession>
<gene>
    <name evidence="1" type="ORF">GCM10023156_56280</name>
</gene>